<keyword evidence="8" id="KW-1185">Reference proteome</keyword>
<dbReference type="PANTHER" id="PTHR12883">
    <property type="entry name" value="ADIPOCYTE-SPECIFIC PROTEIN 4-RELATED"/>
    <property type="match status" value="1"/>
</dbReference>
<feature type="compositionally biased region" description="Basic residues" evidence="5">
    <location>
        <begin position="355"/>
        <end position="368"/>
    </location>
</feature>
<evidence type="ECO:0000256" key="6">
    <source>
        <dbReference type="SAM" id="Phobius"/>
    </source>
</evidence>
<evidence type="ECO:0000256" key="3">
    <source>
        <dbReference type="ARBA" id="ARBA00022989"/>
    </source>
</evidence>
<feature type="region of interest" description="Disordered" evidence="5">
    <location>
        <begin position="312"/>
        <end position="368"/>
    </location>
</feature>
<dbReference type="InterPro" id="IPR012879">
    <property type="entry name" value="CCDC47"/>
</dbReference>
<evidence type="ECO:0000256" key="1">
    <source>
        <dbReference type="ARBA" id="ARBA00004167"/>
    </source>
</evidence>
<feature type="transmembrane region" description="Helical" evidence="6">
    <location>
        <begin position="45"/>
        <end position="62"/>
    </location>
</feature>
<gene>
    <name evidence="7" type="ORF">AAE3_LOCUS1980</name>
</gene>
<keyword evidence="4 6" id="KW-0472">Membrane</keyword>
<reference evidence="7 8" key="1">
    <citation type="submission" date="2020-01" db="EMBL/GenBank/DDBJ databases">
        <authorList>
            <person name="Gupta K D."/>
        </authorList>
    </citation>
    <scope>NUCLEOTIDE SEQUENCE [LARGE SCALE GENOMIC DNA]</scope>
</reference>
<name>A0A8S0W2J1_CYCAE</name>
<keyword evidence="3 6" id="KW-1133">Transmembrane helix</keyword>
<dbReference type="PANTHER" id="PTHR12883:SF0">
    <property type="entry name" value="PAT COMPLEX SUBUNIT CCDC47"/>
    <property type="match status" value="1"/>
</dbReference>
<evidence type="ECO:0000256" key="4">
    <source>
        <dbReference type="ARBA" id="ARBA00023136"/>
    </source>
</evidence>
<evidence type="ECO:0000313" key="8">
    <source>
        <dbReference type="Proteomes" id="UP000467700"/>
    </source>
</evidence>
<dbReference type="EMBL" id="CACVBS010000028">
    <property type="protein sequence ID" value="CAA7259774.1"/>
    <property type="molecule type" value="Genomic_DNA"/>
</dbReference>
<organism evidence="7 8">
    <name type="scientific">Cyclocybe aegerita</name>
    <name type="common">Black poplar mushroom</name>
    <name type="synonym">Agrocybe aegerita</name>
    <dbReference type="NCBI Taxonomy" id="1973307"/>
    <lineage>
        <taxon>Eukaryota</taxon>
        <taxon>Fungi</taxon>
        <taxon>Dikarya</taxon>
        <taxon>Basidiomycota</taxon>
        <taxon>Agaricomycotina</taxon>
        <taxon>Agaricomycetes</taxon>
        <taxon>Agaricomycetidae</taxon>
        <taxon>Agaricales</taxon>
        <taxon>Agaricineae</taxon>
        <taxon>Bolbitiaceae</taxon>
        <taxon>Cyclocybe</taxon>
    </lineage>
</organism>
<protein>
    <recommendedName>
        <fullName evidence="9">DUF1682-domain-containing protein</fullName>
    </recommendedName>
</protein>
<comment type="subcellular location">
    <subcellularLocation>
        <location evidence="1">Membrane</location>
        <topology evidence="1">Single-pass membrane protein</topology>
    </subcellularLocation>
</comment>
<dbReference type="Pfam" id="PF07946">
    <property type="entry name" value="CCDC47"/>
    <property type="match status" value="1"/>
</dbReference>
<evidence type="ECO:0008006" key="9">
    <source>
        <dbReference type="Google" id="ProtNLM"/>
    </source>
</evidence>
<dbReference type="GO" id="GO:0005783">
    <property type="term" value="C:endoplasmic reticulum"/>
    <property type="evidence" value="ECO:0007669"/>
    <property type="project" value="InterPro"/>
</dbReference>
<evidence type="ECO:0000313" key="7">
    <source>
        <dbReference type="EMBL" id="CAA7259774.1"/>
    </source>
</evidence>
<feature type="compositionally biased region" description="Basic and acidic residues" evidence="5">
    <location>
        <begin position="332"/>
        <end position="354"/>
    </location>
</feature>
<dbReference type="AlphaFoldDB" id="A0A8S0W2J1"/>
<dbReference type="GO" id="GO:0005509">
    <property type="term" value="F:calcium ion binding"/>
    <property type="evidence" value="ECO:0007669"/>
    <property type="project" value="InterPro"/>
</dbReference>
<evidence type="ECO:0000256" key="2">
    <source>
        <dbReference type="ARBA" id="ARBA00022692"/>
    </source>
</evidence>
<proteinExistence type="predicted"/>
<dbReference type="GO" id="GO:0016020">
    <property type="term" value="C:membrane"/>
    <property type="evidence" value="ECO:0007669"/>
    <property type="project" value="UniProtKB-SubCell"/>
</dbReference>
<feature type="compositionally biased region" description="Basic and acidic residues" evidence="5">
    <location>
        <begin position="312"/>
        <end position="324"/>
    </location>
</feature>
<dbReference type="GO" id="GO:0032469">
    <property type="term" value="P:endoplasmic reticulum calcium ion homeostasis"/>
    <property type="evidence" value="ECO:0007669"/>
    <property type="project" value="InterPro"/>
</dbReference>
<sequence>MASNPIAKFVTLITPPPVVTPDHYDGWQLRWKAIVFRPALLKTEAYLAAGILFYLLWAYWGMTVNANKAKKWFAKHLPLYEQQFSKPQYKGGLTSDGYSDFFGFSTGRRNVASLHTIFTLRPRHDFFQWLFQTGRTLVDLHYRPADDIQLDFKLAPGALSDNFVFAIIAKDELLSVKENRWDLTFTKTTENPALPPTLLVMSEYADVTENVLKQHDKFSLAQVFRDPKIQPFFRSLSITDQPRDRPELPIPVEEREKHVILSITPPSNPEDSAPLVAAVFQLIDLLNKISLRPETKSKLRRYREDIDKEIKEEAEKEKKEEALEAKTAAKRKAMEERLSKLSAADQKKELEKERKRTLRKTQGKVVRK</sequence>
<accession>A0A8S0W2J1</accession>
<keyword evidence="2 6" id="KW-0812">Transmembrane</keyword>
<dbReference type="Proteomes" id="UP000467700">
    <property type="component" value="Unassembled WGS sequence"/>
</dbReference>
<dbReference type="OrthoDB" id="10039147at2759"/>
<evidence type="ECO:0000256" key="5">
    <source>
        <dbReference type="SAM" id="MobiDB-lite"/>
    </source>
</evidence>
<comment type="caution">
    <text evidence="7">The sequence shown here is derived from an EMBL/GenBank/DDBJ whole genome shotgun (WGS) entry which is preliminary data.</text>
</comment>